<dbReference type="Pfam" id="PF09721">
    <property type="entry name" value="Exosortase_EpsH"/>
    <property type="match status" value="1"/>
</dbReference>
<dbReference type="InterPro" id="IPR019127">
    <property type="entry name" value="Exosortase"/>
</dbReference>
<feature type="transmembrane region" description="Helical" evidence="8">
    <location>
        <begin position="217"/>
        <end position="244"/>
    </location>
</feature>
<dbReference type="RefSeq" id="WP_258332707.1">
    <property type="nucleotide sequence ID" value="NZ_JAPTGG010000015.1"/>
</dbReference>
<accession>A0A9J6RPN5</accession>
<feature type="transmembrane region" description="Helical" evidence="8">
    <location>
        <begin position="48"/>
        <end position="64"/>
    </location>
</feature>
<dbReference type="GO" id="GO:0008233">
    <property type="term" value="F:peptidase activity"/>
    <property type="evidence" value="ECO:0007669"/>
    <property type="project" value="UniProtKB-KW"/>
</dbReference>
<keyword evidence="11" id="KW-1185">Reference proteome</keyword>
<evidence type="ECO:0000259" key="9">
    <source>
        <dbReference type="Pfam" id="PF11984"/>
    </source>
</evidence>
<evidence type="ECO:0000256" key="6">
    <source>
        <dbReference type="ARBA" id="ARBA00022989"/>
    </source>
</evidence>
<dbReference type="AlphaFoldDB" id="A0A9J6RPN5"/>
<dbReference type="InterPro" id="IPR013426">
    <property type="entry name" value="EpsH-like"/>
</dbReference>
<feature type="transmembrane region" description="Helical" evidence="8">
    <location>
        <begin position="15"/>
        <end position="36"/>
    </location>
</feature>
<dbReference type="InterPro" id="IPR017540">
    <property type="entry name" value="Exosortase-1"/>
</dbReference>
<evidence type="ECO:0000256" key="8">
    <source>
        <dbReference type="SAM" id="Phobius"/>
    </source>
</evidence>
<protein>
    <submittedName>
        <fullName evidence="10">EpsI family protein</fullName>
    </submittedName>
</protein>
<evidence type="ECO:0000256" key="7">
    <source>
        <dbReference type="ARBA" id="ARBA00023136"/>
    </source>
</evidence>
<evidence type="ECO:0000256" key="5">
    <source>
        <dbReference type="ARBA" id="ARBA00022801"/>
    </source>
</evidence>
<keyword evidence="4 8" id="KW-0812">Transmembrane</keyword>
<feature type="domain" description="Methanolan biosynthesis EpsI" evidence="9">
    <location>
        <begin position="310"/>
        <end position="496"/>
    </location>
</feature>
<feature type="transmembrane region" description="Helical" evidence="8">
    <location>
        <begin position="256"/>
        <end position="281"/>
    </location>
</feature>
<evidence type="ECO:0000313" key="10">
    <source>
        <dbReference type="EMBL" id="MCZ0866678.1"/>
    </source>
</evidence>
<comment type="caution">
    <text evidence="10">The sequence shown here is derived from an EMBL/GenBank/DDBJ whole genome shotgun (WGS) entry which is preliminary data.</text>
</comment>
<dbReference type="NCBIfam" id="TIGR03109">
    <property type="entry name" value="exosort_XrtA"/>
    <property type="match status" value="1"/>
</dbReference>
<evidence type="ECO:0000256" key="3">
    <source>
        <dbReference type="ARBA" id="ARBA00022670"/>
    </source>
</evidence>
<organism evidence="10 11">
    <name type="scientific">Dasania phycosphaerae</name>
    <dbReference type="NCBI Taxonomy" id="2950436"/>
    <lineage>
        <taxon>Bacteria</taxon>
        <taxon>Pseudomonadati</taxon>
        <taxon>Pseudomonadota</taxon>
        <taxon>Gammaproteobacteria</taxon>
        <taxon>Cellvibrionales</taxon>
        <taxon>Spongiibacteraceae</taxon>
        <taxon>Dasania</taxon>
    </lineage>
</organism>
<name>A0A9J6RPN5_9GAMM</name>
<keyword evidence="6 8" id="KW-1133">Transmembrane helix</keyword>
<dbReference type="GO" id="GO:0005886">
    <property type="term" value="C:plasma membrane"/>
    <property type="evidence" value="ECO:0007669"/>
    <property type="project" value="UniProtKB-SubCell"/>
</dbReference>
<feature type="transmembrane region" description="Helical" evidence="8">
    <location>
        <begin position="76"/>
        <end position="95"/>
    </location>
</feature>
<feature type="transmembrane region" description="Helical" evidence="8">
    <location>
        <begin position="183"/>
        <end position="205"/>
    </location>
</feature>
<proteinExistence type="predicted"/>
<keyword evidence="7 8" id="KW-0472">Membrane</keyword>
<dbReference type="Pfam" id="PF11984">
    <property type="entry name" value="DUF3485"/>
    <property type="match status" value="1"/>
</dbReference>
<dbReference type="NCBIfam" id="TIGR02602">
    <property type="entry name" value="8TM_EpsH"/>
    <property type="match status" value="1"/>
</dbReference>
<evidence type="ECO:0000256" key="4">
    <source>
        <dbReference type="ARBA" id="ARBA00022692"/>
    </source>
</evidence>
<dbReference type="Proteomes" id="UP001069090">
    <property type="component" value="Unassembled WGS sequence"/>
</dbReference>
<dbReference type="EMBL" id="JAPTGG010000015">
    <property type="protein sequence ID" value="MCZ0866678.1"/>
    <property type="molecule type" value="Genomic_DNA"/>
</dbReference>
<gene>
    <name evidence="10" type="ORF">O0V09_15810</name>
</gene>
<feature type="transmembrane region" description="Helical" evidence="8">
    <location>
        <begin position="156"/>
        <end position="177"/>
    </location>
</feature>
<feature type="transmembrane region" description="Helical" evidence="8">
    <location>
        <begin position="302"/>
        <end position="321"/>
    </location>
</feature>
<evidence type="ECO:0000313" key="11">
    <source>
        <dbReference type="Proteomes" id="UP001069090"/>
    </source>
</evidence>
<feature type="transmembrane region" description="Helical" evidence="8">
    <location>
        <begin position="128"/>
        <end position="149"/>
    </location>
</feature>
<sequence>MDRFLVGPNKIITKIGPAGLLVGVIFLWLSAFYLDIYSAINVWSINQTYNHCFFVLPGALYLIWRQRSEWVKLPVTPAYNVLFLLAPVLMLGLLGKAGEVQLFSHIAAFSSFSLLLILFLGWRISAVIRFPLVFILFAVPVGAELVPLFQEMTADIALWCLGFTNVPVYREGLYINIPAGRFVVAEACSGVQFFIACLAFSAIYAHFSFTLVRLKVFFMLLAIVLPILANGVRVFLTVLVGQYFGMEYADGVDHLVFGWVFFSFILLLLILCGECVQLADIKSNQEPAKVTRADLMSWWQQGRWGGAFVVILLLMVAYIGLKELQASNKPLPAKINVELLPAHSDTSHYKGGWRPYFSKSSDSKLIRLIDRPLAGGSVELFIAWYKDNQSGAELVSNSHRIFDLDKWSVISQGYSSIVIDDQATSVNKVLITNPEGEKRIVLYWYELENTRSAHRLFVKLHQALNRMVGVTDAGAVIAYSSVFNGKPDGVAAELGQYIPEQFSNVRSALPFEVSVDNEKGRFKNDH</sequence>
<reference evidence="10 11" key="1">
    <citation type="submission" date="2022-12" db="EMBL/GenBank/DDBJ databases">
        <title>Dasania phycosphaerae sp. nov., isolated from particulate material of the south coast of Korea.</title>
        <authorList>
            <person name="Jiang Y."/>
        </authorList>
    </citation>
    <scope>NUCLEOTIDE SEQUENCE [LARGE SCALE GENOMIC DNA]</scope>
    <source>
        <strain evidence="10 11">GY-19</strain>
    </source>
</reference>
<dbReference type="GO" id="GO:0006508">
    <property type="term" value="P:proteolysis"/>
    <property type="evidence" value="ECO:0007669"/>
    <property type="project" value="UniProtKB-KW"/>
</dbReference>
<dbReference type="InterPro" id="IPR014263">
    <property type="entry name" value="Methanolan_biosynth_EpsI"/>
</dbReference>
<dbReference type="NCBIfam" id="TIGR04178">
    <property type="entry name" value="exo_archaeo"/>
    <property type="match status" value="1"/>
</dbReference>
<evidence type="ECO:0000256" key="1">
    <source>
        <dbReference type="ARBA" id="ARBA00004651"/>
    </source>
</evidence>
<keyword evidence="5" id="KW-0378">Hydrolase</keyword>
<comment type="subcellular location">
    <subcellularLocation>
        <location evidence="1">Cell membrane</location>
        <topology evidence="1">Multi-pass membrane protein</topology>
    </subcellularLocation>
</comment>
<feature type="transmembrane region" description="Helical" evidence="8">
    <location>
        <begin position="102"/>
        <end position="122"/>
    </location>
</feature>
<keyword evidence="2" id="KW-1003">Cell membrane</keyword>
<dbReference type="NCBIfam" id="TIGR02914">
    <property type="entry name" value="EpsI_fam"/>
    <property type="match status" value="1"/>
</dbReference>
<dbReference type="InterPro" id="IPR026392">
    <property type="entry name" value="Exo/Archaeosortase_dom"/>
</dbReference>
<evidence type="ECO:0000256" key="2">
    <source>
        <dbReference type="ARBA" id="ARBA00022475"/>
    </source>
</evidence>
<keyword evidence="3" id="KW-0645">Protease</keyword>